<accession>A0A1L7ADH2</accession>
<evidence type="ECO:0000256" key="4">
    <source>
        <dbReference type="ARBA" id="ARBA00023136"/>
    </source>
</evidence>
<dbReference type="Pfam" id="PF07264">
    <property type="entry name" value="EI24"/>
    <property type="match status" value="1"/>
</dbReference>
<evidence type="ECO:0000313" key="9">
    <source>
        <dbReference type="Proteomes" id="UP001258945"/>
    </source>
</evidence>
<keyword evidence="4 5" id="KW-0472">Membrane</keyword>
<gene>
    <name evidence="6" type="ORF">RGI145_06415</name>
    <name evidence="7" type="ORF">RQ831_01090</name>
</gene>
<feature type="transmembrane region" description="Helical" evidence="5">
    <location>
        <begin position="24"/>
        <end position="46"/>
    </location>
</feature>
<evidence type="ECO:0000313" key="7">
    <source>
        <dbReference type="EMBL" id="MDT8329626.1"/>
    </source>
</evidence>
<dbReference type="KEGG" id="rgi:RGI145_06415"/>
<evidence type="ECO:0000256" key="3">
    <source>
        <dbReference type="ARBA" id="ARBA00022989"/>
    </source>
</evidence>
<evidence type="ECO:0000256" key="5">
    <source>
        <dbReference type="SAM" id="Phobius"/>
    </source>
</evidence>
<reference evidence="6 8" key="1">
    <citation type="submission" date="2016-05" db="EMBL/GenBank/DDBJ databases">
        <title>Complete Genome and Methylome Analysis of Psychrotrophic Bacterial Isolates from Antarctic Lake Untersee.</title>
        <authorList>
            <person name="Fomenkov A."/>
            <person name="Akimov V.N."/>
            <person name="Vasilyeva L.V."/>
            <person name="Andersen D."/>
            <person name="Vincze T."/>
            <person name="Roberts R.J."/>
        </authorList>
    </citation>
    <scope>NUCLEOTIDE SEQUENCE [LARGE SCALE GENOMIC DNA]</scope>
    <source>
        <strain evidence="6 8">U14-5</strain>
    </source>
</reference>
<protein>
    <submittedName>
        <fullName evidence="6">Cysteine biosynthesis protein CysZ</fullName>
    </submittedName>
    <submittedName>
        <fullName evidence="7">EI24 domain-containing protein</fullName>
    </submittedName>
</protein>
<evidence type="ECO:0000256" key="2">
    <source>
        <dbReference type="ARBA" id="ARBA00022692"/>
    </source>
</evidence>
<dbReference type="STRING" id="257708.RGI145_06415"/>
<dbReference type="InterPro" id="IPR059112">
    <property type="entry name" value="CysZ/EI24"/>
</dbReference>
<dbReference type="AlphaFoldDB" id="A0A1L7ADH2"/>
<keyword evidence="3 5" id="KW-1133">Transmembrane helix</keyword>
<dbReference type="eggNOG" id="COG2981">
    <property type="taxonomic scope" value="Bacteria"/>
</dbReference>
<feature type="transmembrane region" description="Helical" evidence="5">
    <location>
        <begin position="149"/>
        <end position="168"/>
    </location>
</feature>
<comment type="subcellular location">
    <subcellularLocation>
        <location evidence="1">Membrane</location>
        <topology evidence="1">Multi-pass membrane protein</topology>
    </subcellularLocation>
</comment>
<evidence type="ECO:0000313" key="8">
    <source>
        <dbReference type="Proteomes" id="UP000185494"/>
    </source>
</evidence>
<proteinExistence type="predicted"/>
<dbReference type="RefSeq" id="WP_075797719.1">
    <property type="nucleotide sequence ID" value="NZ_CP015583.1"/>
</dbReference>
<feature type="transmembrane region" description="Helical" evidence="5">
    <location>
        <begin position="58"/>
        <end position="90"/>
    </location>
</feature>
<feature type="transmembrane region" description="Helical" evidence="5">
    <location>
        <begin position="188"/>
        <end position="211"/>
    </location>
</feature>
<dbReference type="Proteomes" id="UP001258945">
    <property type="component" value="Unassembled WGS sequence"/>
</dbReference>
<reference evidence="7" key="3">
    <citation type="submission" date="2023-09" db="EMBL/GenBank/DDBJ databases">
        <authorList>
            <person name="Schober I."/>
            <person name="Bunk B."/>
        </authorList>
    </citation>
    <scope>NUCLEOTIDE SEQUENCE</scope>
    <source>
        <strain evidence="7">DSM 103800</strain>
    </source>
</reference>
<keyword evidence="9" id="KW-1185">Reference proteome</keyword>
<name>A0A1L7ADH2_9PROT</name>
<evidence type="ECO:0000256" key="1">
    <source>
        <dbReference type="ARBA" id="ARBA00004141"/>
    </source>
</evidence>
<dbReference type="Proteomes" id="UP000185494">
    <property type="component" value="Chromosome 1"/>
</dbReference>
<reference evidence="7 9" key="2">
    <citation type="journal article" date="2019" name="Microb. Pathog.">
        <title>Comparison of VITEK 2, MALDI-TOF MS, 16S rRNA gene sequencing, and whole-genome sequencing for identification of Roseomonas mucosa.</title>
        <authorList>
            <person name="Rudolph W.W."/>
            <person name="Gunzer F."/>
            <person name="Trauth M."/>
            <person name="Bunk B."/>
            <person name="Bigge R."/>
            <person name="Schrottner P."/>
        </authorList>
    </citation>
    <scope>NUCLEOTIDE SEQUENCE [LARGE SCALE GENOMIC DNA]</scope>
    <source>
        <strain evidence="7 9">DSM 103800</strain>
    </source>
</reference>
<dbReference type="EMBL" id="CP015583">
    <property type="protein sequence ID" value="APT56791.1"/>
    <property type="molecule type" value="Genomic_DNA"/>
</dbReference>
<sequence>MTAVLASLFLPFRQLGDPDFRGPLLKGLLGAMVSFALLVWLADWGIAAMAGHFAGEGWIATLAGLLGVLLVLFCSVWLFVPVVLAIAGLFTDQVAAAVEHRFYPWLPPPAGGASLAAQARFNLRLTLQVLVLNLILLPLSFALPVVGTVLLWVVAAVALGNGLFEGVAQRRMTVPEARLLRRRRRAEVFLLGAVLAALAVVPVANLLVPILGTAAMTHLLHRGQGALVPRPQVAELRAG</sequence>
<dbReference type="EMBL" id="JAVVDO010000001">
    <property type="protein sequence ID" value="MDT8329626.1"/>
    <property type="molecule type" value="Genomic_DNA"/>
</dbReference>
<organism evidence="6 8">
    <name type="scientific">Roseomonas gilardii</name>
    <dbReference type="NCBI Taxonomy" id="257708"/>
    <lineage>
        <taxon>Bacteria</taxon>
        <taxon>Pseudomonadati</taxon>
        <taxon>Pseudomonadota</taxon>
        <taxon>Alphaproteobacteria</taxon>
        <taxon>Acetobacterales</taxon>
        <taxon>Roseomonadaceae</taxon>
        <taxon>Roseomonas</taxon>
    </lineage>
</organism>
<evidence type="ECO:0000313" key="6">
    <source>
        <dbReference type="EMBL" id="APT56791.1"/>
    </source>
</evidence>
<keyword evidence="2 5" id="KW-0812">Transmembrane</keyword>